<gene>
    <name evidence="1" type="ORF">cand_038440</name>
</gene>
<dbReference type="RefSeq" id="XP_067069734.1">
    <property type="nucleotide sequence ID" value="XM_067214067.1"/>
</dbReference>
<reference evidence="1 2" key="1">
    <citation type="submission" date="2016-10" db="EMBL/GenBank/DDBJ databases">
        <title>Reductive evolution of mitochondrial metabolism and differential evolution of invasion-related proteins in Cryptosporidium.</title>
        <authorList>
            <person name="Liu S."/>
            <person name="Roellig D.M."/>
            <person name="Guo Y."/>
            <person name="Li N."/>
            <person name="Frace M.A."/>
            <person name="Tang K."/>
            <person name="Zhang L."/>
            <person name="Feng Y."/>
            <person name="Xiao L."/>
        </authorList>
    </citation>
    <scope>NUCLEOTIDE SEQUENCE [LARGE SCALE GENOMIC DNA]</scope>
    <source>
        <strain evidence="1">30847</strain>
    </source>
</reference>
<protein>
    <submittedName>
        <fullName evidence="1">Uncharacterized protein</fullName>
    </submittedName>
</protein>
<sequence>MNKYTNNFIFLKYEPEYLKVLKSKRKSAHFSLFKDPLIKIVELSVISLSNVYKVIHDIADFFKALSLRLLHYYNNSSCKKQIIFNNKFNKKITGYELNVQYKINKSQYKSYYLSTSTDINTHHEIQTIKDKLALYIVETTSLAILKDEVKYTYGLTAEQATQFKIKLMELFNNLY</sequence>
<dbReference type="EMBL" id="LRBS01000017">
    <property type="protein sequence ID" value="OII77888.1"/>
    <property type="molecule type" value="Genomic_DNA"/>
</dbReference>
<keyword evidence="2" id="KW-1185">Reference proteome</keyword>
<dbReference type="AlphaFoldDB" id="A0A1J4MUM5"/>
<comment type="caution">
    <text evidence="1">The sequence shown here is derived from an EMBL/GenBank/DDBJ whole genome shotgun (WGS) entry which is preliminary data.</text>
</comment>
<dbReference type="VEuPathDB" id="CryptoDB:cand_038440"/>
<proteinExistence type="predicted"/>
<name>A0A1J4MUM5_9CRYT</name>
<dbReference type="GeneID" id="92368028"/>
<evidence type="ECO:0000313" key="1">
    <source>
        <dbReference type="EMBL" id="OII77888.1"/>
    </source>
</evidence>
<organism evidence="1 2">
    <name type="scientific">Cryptosporidium andersoni</name>
    <dbReference type="NCBI Taxonomy" id="117008"/>
    <lineage>
        <taxon>Eukaryota</taxon>
        <taxon>Sar</taxon>
        <taxon>Alveolata</taxon>
        <taxon>Apicomplexa</taxon>
        <taxon>Conoidasida</taxon>
        <taxon>Coccidia</taxon>
        <taxon>Eucoccidiorida</taxon>
        <taxon>Eimeriorina</taxon>
        <taxon>Cryptosporidiidae</taxon>
        <taxon>Cryptosporidium</taxon>
    </lineage>
</organism>
<accession>A0A1J4MUM5</accession>
<evidence type="ECO:0000313" key="2">
    <source>
        <dbReference type="Proteomes" id="UP000186804"/>
    </source>
</evidence>
<dbReference type="Proteomes" id="UP000186804">
    <property type="component" value="Unassembled WGS sequence"/>
</dbReference>